<evidence type="ECO:0000313" key="1">
    <source>
        <dbReference type="EMBL" id="TBL68563.1"/>
    </source>
</evidence>
<evidence type="ECO:0008006" key="3">
    <source>
        <dbReference type="Google" id="ProtNLM"/>
    </source>
</evidence>
<dbReference type="RefSeq" id="WP_131018811.1">
    <property type="nucleotide sequence ID" value="NZ_SIRE01000044.1"/>
</dbReference>
<evidence type="ECO:0000313" key="2">
    <source>
        <dbReference type="Proteomes" id="UP000293142"/>
    </source>
</evidence>
<keyword evidence="2" id="KW-1185">Reference proteome</keyword>
<dbReference type="InterPro" id="IPR054271">
    <property type="entry name" value="DUF7002"/>
</dbReference>
<reference evidence="1 2" key="1">
    <citation type="submission" date="2019-02" db="EMBL/GenBank/DDBJ databases">
        <title>Paenibacillus sp. nov., isolated from surface-sterilized tissue of Thalictrum simplex L.</title>
        <authorList>
            <person name="Tuo L."/>
        </authorList>
    </citation>
    <scope>NUCLEOTIDE SEQUENCE [LARGE SCALE GENOMIC DNA]</scope>
    <source>
        <strain evidence="1 2">N2SHLJ1</strain>
    </source>
</reference>
<dbReference type="OrthoDB" id="2610977at2"/>
<dbReference type="Pfam" id="PF22531">
    <property type="entry name" value="DUF7002"/>
    <property type="match status" value="1"/>
</dbReference>
<comment type="caution">
    <text evidence="1">The sequence shown here is derived from an EMBL/GenBank/DDBJ whole genome shotgun (WGS) entry which is preliminary data.</text>
</comment>
<dbReference type="AlphaFoldDB" id="A0A4Q9DF51"/>
<gene>
    <name evidence="1" type="ORF">EYB31_37835</name>
</gene>
<dbReference type="EMBL" id="SIRE01000044">
    <property type="protein sequence ID" value="TBL68563.1"/>
    <property type="molecule type" value="Genomic_DNA"/>
</dbReference>
<organism evidence="1 2">
    <name type="scientific">Paenibacillus thalictri</name>
    <dbReference type="NCBI Taxonomy" id="2527873"/>
    <lineage>
        <taxon>Bacteria</taxon>
        <taxon>Bacillati</taxon>
        <taxon>Bacillota</taxon>
        <taxon>Bacilli</taxon>
        <taxon>Bacillales</taxon>
        <taxon>Paenibacillaceae</taxon>
        <taxon>Paenibacillus</taxon>
    </lineage>
</organism>
<dbReference type="Proteomes" id="UP000293142">
    <property type="component" value="Unassembled WGS sequence"/>
</dbReference>
<sequence>MKEHIAAEITKTKGRKSLYHFTRVQNLQAMAHFDALFSSNAINPGHAGERRLQATVVDYQQYAMTINSHLRIADSMIDAGTTQEQFRACLDGHVFFWPTLRECLKMLDTYTRREPEGKFAVLEFEAYPLIAGHYSAVKLSKYDSGSSPRFPVHCSYRKSPAMFLPLSQFKSVTNHLVPVKTSEIKEILFEDRVMDVSEFLKAVYADYRENMPERWRALVKPLMMLHEDKR</sequence>
<accession>A0A4Q9DF51</accession>
<proteinExistence type="predicted"/>
<name>A0A4Q9DF51_9BACL</name>
<protein>
    <recommendedName>
        <fullName evidence="3">DUF4433 domain-containing protein</fullName>
    </recommendedName>
</protein>